<accession>A0A8J4V939</accession>
<name>A0A8J4V939_9ROSI</name>
<evidence type="ECO:0000313" key="2">
    <source>
        <dbReference type="Proteomes" id="UP000737018"/>
    </source>
</evidence>
<organism evidence="1 2">
    <name type="scientific">Castanea mollissima</name>
    <name type="common">Chinese chestnut</name>
    <dbReference type="NCBI Taxonomy" id="60419"/>
    <lineage>
        <taxon>Eukaryota</taxon>
        <taxon>Viridiplantae</taxon>
        <taxon>Streptophyta</taxon>
        <taxon>Embryophyta</taxon>
        <taxon>Tracheophyta</taxon>
        <taxon>Spermatophyta</taxon>
        <taxon>Magnoliopsida</taxon>
        <taxon>eudicotyledons</taxon>
        <taxon>Gunneridae</taxon>
        <taxon>Pentapetalae</taxon>
        <taxon>rosids</taxon>
        <taxon>fabids</taxon>
        <taxon>Fagales</taxon>
        <taxon>Fagaceae</taxon>
        <taxon>Castanea</taxon>
    </lineage>
</organism>
<gene>
    <name evidence="1" type="ORF">CMV_021528</name>
</gene>
<reference evidence="1" key="1">
    <citation type="submission" date="2020-03" db="EMBL/GenBank/DDBJ databases">
        <title>Castanea mollissima Vanexum genome sequencing.</title>
        <authorList>
            <person name="Staton M."/>
        </authorList>
    </citation>
    <scope>NUCLEOTIDE SEQUENCE</scope>
    <source>
        <tissue evidence="1">Leaf</tissue>
    </source>
</reference>
<evidence type="ECO:0000313" key="1">
    <source>
        <dbReference type="EMBL" id="KAF3952978.1"/>
    </source>
</evidence>
<sequence length="116" mass="13200">MFFHIILHLRVYQYAIVSDSSGGIFDNDGTARLAIRKFSKKKQSYKFQSDSAAHPQPQIGGAYLQVVKGEGNISGYAHAHPSTNGSKWSREERFRSNANGFWSMNKRLVFGSWWEI</sequence>
<comment type="caution">
    <text evidence="1">The sequence shown here is derived from an EMBL/GenBank/DDBJ whole genome shotgun (WGS) entry which is preliminary data.</text>
</comment>
<dbReference type="EMBL" id="JRKL02004273">
    <property type="protein sequence ID" value="KAF3952978.1"/>
    <property type="molecule type" value="Genomic_DNA"/>
</dbReference>
<dbReference type="OrthoDB" id="76949at2759"/>
<dbReference type="AlphaFoldDB" id="A0A8J4V939"/>
<protein>
    <submittedName>
        <fullName evidence="1">Uncharacterized protein</fullName>
    </submittedName>
</protein>
<keyword evidence="2" id="KW-1185">Reference proteome</keyword>
<proteinExistence type="predicted"/>
<dbReference type="Proteomes" id="UP000737018">
    <property type="component" value="Unassembled WGS sequence"/>
</dbReference>